<organism evidence="2 3">
    <name type="scientific">Blastopirellula marina DSM 3645</name>
    <dbReference type="NCBI Taxonomy" id="314230"/>
    <lineage>
        <taxon>Bacteria</taxon>
        <taxon>Pseudomonadati</taxon>
        <taxon>Planctomycetota</taxon>
        <taxon>Planctomycetia</taxon>
        <taxon>Pirellulales</taxon>
        <taxon>Pirellulaceae</taxon>
        <taxon>Blastopirellula</taxon>
    </lineage>
</organism>
<evidence type="ECO:0000313" key="3">
    <source>
        <dbReference type="Proteomes" id="UP000004358"/>
    </source>
</evidence>
<proteinExistence type="predicted"/>
<comment type="caution">
    <text evidence="2">The sequence shown here is derived from an EMBL/GenBank/DDBJ whole genome shotgun (WGS) entry which is preliminary data.</text>
</comment>
<evidence type="ECO:0000256" key="1">
    <source>
        <dbReference type="SAM" id="SignalP"/>
    </source>
</evidence>
<dbReference type="STRING" id="314230.DSM3645_13026"/>
<feature type="signal peptide" evidence="1">
    <location>
        <begin position="1"/>
        <end position="19"/>
    </location>
</feature>
<dbReference type="Proteomes" id="UP000004358">
    <property type="component" value="Unassembled WGS sequence"/>
</dbReference>
<sequence>MKSSISLCFLLLWSSVASADVVQPTPQAGATAAFANQLEAKLTDIRTSQLSPLQTIEYLQRIIAEQTANKAKLTTWRGKYQLFQKEYRRVVGLRPNGTRIAEVGFGETTAHVEFATNFLTDVCYYKYVQLQTPRLFHLPRRLDTRSTIIPAQQLVEIIAGPNQVLGLRTLPRDPQRIDKAAIPADSPLPRRIVRHKPVEPMRPFAMGPLADPRALFISVAGSNVIDICRKRIEELSNEETEGIVAAQIDQTGDHHFLVMRHEPTDSPYRTIDIFSLATGCSLVTRRITQKRGDETLVDDWFFNTYQRQQGVLLPVSHVRHSRDFASGRPGPVIIRAQLVESRLGEDLPKLDLAYLGARDGDVYSDRIAKKLSFLDPQLQPVGPNDVKRSIDHYRIYHQILRGESRYYRPLNAQRP</sequence>
<feature type="chain" id="PRO_5002664837" evidence="1">
    <location>
        <begin position="20"/>
        <end position="415"/>
    </location>
</feature>
<keyword evidence="1" id="KW-0732">Signal</keyword>
<dbReference type="RefSeq" id="WP_002650504.1">
    <property type="nucleotide sequence ID" value="NZ_CH672376.1"/>
</dbReference>
<name>A3ZS21_9BACT</name>
<protein>
    <submittedName>
        <fullName evidence="2">Uncharacterized protein</fullName>
    </submittedName>
</protein>
<dbReference type="AlphaFoldDB" id="A3ZS21"/>
<dbReference type="EMBL" id="AANZ01000007">
    <property type="protein sequence ID" value="EAQ80944.1"/>
    <property type="molecule type" value="Genomic_DNA"/>
</dbReference>
<evidence type="ECO:0000313" key="2">
    <source>
        <dbReference type="EMBL" id="EAQ80944.1"/>
    </source>
</evidence>
<gene>
    <name evidence="2" type="ORF">DSM3645_13026</name>
</gene>
<dbReference type="HOGENOM" id="CLU_661681_0_0_0"/>
<reference evidence="2 3" key="1">
    <citation type="submission" date="2006-02" db="EMBL/GenBank/DDBJ databases">
        <authorList>
            <person name="Amann R."/>
            <person name="Ferriera S."/>
            <person name="Johnson J."/>
            <person name="Kravitz S."/>
            <person name="Halpern A."/>
            <person name="Remington K."/>
            <person name="Beeson K."/>
            <person name="Tran B."/>
            <person name="Rogers Y.-H."/>
            <person name="Friedman R."/>
            <person name="Venter J.C."/>
        </authorList>
    </citation>
    <scope>NUCLEOTIDE SEQUENCE [LARGE SCALE GENOMIC DNA]</scope>
    <source>
        <strain evidence="2 3">DSM 3645</strain>
    </source>
</reference>
<accession>A3ZS21</accession>